<dbReference type="Pfam" id="PF00501">
    <property type="entry name" value="AMP-binding"/>
    <property type="match status" value="1"/>
</dbReference>
<dbReference type="InterPro" id="IPR045851">
    <property type="entry name" value="AMP-bd_C_sf"/>
</dbReference>
<dbReference type="PANTHER" id="PTHR45527:SF1">
    <property type="entry name" value="FATTY ACID SYNTHASE"/>
    <property type="match status" value="1"/>
</dbReference>
<dbReference type="PANTHER" id="PTHR45527">
    <property type="entry name" value="NONRIBOSOMAL PEPTIDE SYNTHETASE"/>
    <property type="match status" value="1"/>
</dbReference>
<dbReference type="SUPFAM" id="SSF56801">
    <property type="entry name" value="Acetyl-CoA synthetase-like"/>
    <property type="match status" value="1"/>
</dbReference>
<proteinExistence type="predicted"/>
<name>A0A3E2ND12_9FIRM</name>
<dbReference type="Proteomes" id="UP000260680">
    <property type="component" value="Unassembled WGS sequence"/>
</dbReference>
<dbReference type="EMBL" id="QOHO01000030">
    <property type="protein sequence ID" value="RFZ78885.1"/>
    <property type="molecule type" value="Genomic_DNA"/>
</dbReference>
<evidence type="ECO:0000313" key="2">
    <source>
        <dbReference type="EMBL" id="RFZ78885.1"/>
    </source>
</evidence>
<dbReference type="InterPro" id="IPR000873">
    <property type="entry name" value="AMP-dep_synth/lig_dom"/>
</dbReference>
<dbReference type="InterPro" id="IPR042099">
    <property type="entry name" value="ANL_N_sf"/>
</dbReference>
<dbReference type="NCBIfam" id="TIGR01733">
    <property type="entry name" value="AA-adenyl-dom"/>
    <property type="match status" value="1"/>
</dbReference>
<dbReference type="GO" id="GO:0043041">
    <property type="term" value="P:amino acid activation for nonribosomal peptide biosynthetic process"/>
    <property type="evidence" value="ECO:0007669"/>
    <property type="project" value="TreeGrafter"/>
</dbReference>
<gene>
    <name evidence="2" type="ORF">DS742_11025</name>
</gene>
<organism evidence="2 3">
    <name type="scientific">Lacrimispora amygdalina</name>
    <dbReference type="NCBI Taxonomy" id="253257"/>
    <lineage>
        <taxon>Bacteria</taxon>
        <taxon>Bacillati</taxon>
        <taxon>Bacillota</taxon>
        <taxon>Clostridia</taxon>
        <taxon>Lachnospirales</taxon>
        <taxon>Lachnospiraceae</taxon>
        <taxon>Lacrimispora</taxon>
    </lineage>
</organism>
<accession>A0A3E2ND12</accession>
<dbReference type="GO" id="GO:0031177">
    <property type="term" value="F:phosphopantetheine binding"/>
    <property type="evidence" value="ECO:0007669"/>
    <property type="project" value="TreeGrafter"/>
</dbReference>
<dbReference type="Gene3D" id="3.40.50.12780">
    <property type="entry name" value="N-terminal domain of ligase-like"/>
    <property type="match status" value="1"/>
</dbReference>
<dbReference type="GO" id="GO:0044550">
    <property type="term" value="P:secondary metabolite biosynthetic process"/>
    <property type="evidence" value="ECO:0007669"/>
    <property type="project" value="TreeGrafter"/>
</dbReference>
<evidence type="ECO:0000313" key="3">
    <source>
        <dbReference type="Proteomes" id="UP000260680"/>
    </source>
</evidence>
<dbReference type="OrthoDB" id="9778383at2"/>
<dbReference type="AlphaFoldDB" id="A0A3E2ND12"/>
<dbReference type="InterPro" id="IPR010071">
    <property type="entry name" value="AA_adenyl_dom"/>
</dbReference>
<evidence type="ECO:0000259" key="1">
    <source>
        <dbReference type="Pfam" id="PF00501"/>
    </source>
</evidence>
<sequence length="502" mass="56673">MMNNILEYLECSANEFPDKTAIIDPDDSCTYKELYDRARQIGSFLTEHTKAGRPVVVFMDKCVEALTSFMGIVYAGCFYTVINPDQPAARISQILDVLKTDCIISLGDSDDKLKELSFKGTIFDYRKLLSSPINTDRLKAVREKSLDIQPLYCNFTSGSTGVPKGVLVSHRSVIDFMEYFPSMFEITKDDVLGNQAPLDFDVSVKDIYSAFKTGASIVLIPKKYFSIPTMLLDCLCSYQVTTLIWAVSALCMVTQLRGFTYKVPDRVNKVLFSGEAMPASHLALWQKNLPHAKFVNLYGPTEITCNCTYYPVLRVFEPEEKIPIGKPFPNENVFLLGTGDKLISAEGETGEICVSGTALALGYYNNPEQTKKAFVQNPLNNLYPETIYRTGDLAFYNSRRELCFAGRRDFQIKHMGHRIELEEIELILNSYPEIDRACCAFDSVKNRLAAFYSGDLDKKELLKRMRETLPSYMIPSLCIPVLHIPVTANGKMDRKKLLEMCL</sequence>
<protein>
    <submittedName>
        <fullName evidence="2">Amino acid adenylation domain-containing protein</fullName>
    </submittedName>
</protein>
<comment type="caution">
    <text evidence="2">The sequence shown here is derived from an EMBL/GenBank/DDBJ whole genome shotgun (WGS) entry which is preliminary data.</text>
</comment>
<dbReference type="GO" id="GO:0005737">
    <property type="term" value="C:cytoplasm"/>
    <property type="evidence" value="ECO:0007669"/>
    <property type="project" value="TreeGrafter"/>
</dbReference>
<feature type="domain" description="AMP-dependent synthetase/ligase" evidence="1">
    <location>
        <begin position="11"/>
        <end position="364"/>
    </location>
</feature>
<dbReference type="RefSeq" id="WP_117417060.1">
    <property type="nucleotide sequence ID" value="NZ_QOHO01000030.1"/>
</dbReference>
<reference evidence="2 3" key="1">
    <citation type="submission" date="2018-07" db="EMBL/GenBank/DDBJ databases">
        <title>New species, Clostridium PI-S10-A1B.</title>
        <authorList>
            <person name="Krishna G."/>
            <person name="Summeta K."/>
            <person name="Shikha S."/>
            <person name="Prabhu P.B."/>
            <person name="Suresh K."/>
        </authorList>
    </citation>
    <scope>NUCLEOTIDE SEQUENCE [LARGE SCALE GENOMIC DNA]</scope>
    <source>
        <strain evidence="2 3">PI-S10-A1B</strain>
    </source>
</reference>
<dbReference type="Gene3D" id="3.30.300.30">
    <property type="match status" value="1"/>
</dbReference>